<evidence type="ECO:0000256" key="1">
    <source>
        <dbReference type="SAM" id="Phobius"/>
    </source>
</evidence>
<dbReference type="GeneID" id="94350445"/>
<organism evidence="2 3">
    <name type="scientific">Bremia lactucae</name>
    <name type="common">Lettuce downy mildew</name>
    <dbReference type="NCBI Taxonomy" id="4779"/>
    <lineage>
        <taxon>Eukaryota</taxon>
        <taxon>Sar</taxon>
        <taxon>Stramenopiles</taxon>
        <taxon>Oomycota</taxon>
        <taxon>Peronosporomycetes</taxon>
        <taxon>Peronosporales</taxon>
        <taxon>Peronosporaceae</taxon>
        <taxon>Bremia</taxon>
    </lineage>
</organism>
<dbReference type="RefSeq" id="XP_067815375.1">
    <property type="nucleotide sequence ID" value="XM_067964774.1"/>
</dbReference>
<keyword evidence="1" id="KW-0812">Transmembrane</keyword>
<protein>
    <submittedName>
        <fullName evidence="2">Uncharacterized protein</fullName>
    </submittedName>
</protein>
<dbReference type="EMBL" id="SHOA02000013">
    <property type="protein sequence ID" value="TDH65876.1"/>
    <property type="molecule type" value="Genomic_DNA"/>
</dbReference>
<evidence type="ECO:0000313" key="2">
    <source>
        <dbReference type="EMBL" id="TDH65876.1"/>
    </source>
</evidence>
<name>A0A976FFM8_BRELC</name>
<accession>A0A976FFM8</accession>
<keyword evidence="1" id="KW-0472">Membrane</keyword>
<feature type="transmembrane region" description="Helical" evidence="1">
    <location>
        <begin position="123"/>
        <end position="142"/>
    </location>
</feature>
<keyword evidence="1" id="KW-1133">Transmembrane helix</keyword>
<reference evidence="2 3" key="1">
    <citation type="journal article" date="2021" name="Genome Biol.">
        <title>AFLAP: assembly-free linkage analysis pipeline using k-mers from genome sequencing data.</title>
        <authorList>
            <person name="Fletcher K."/>
            <person name="Zhang L."/>
            <person name="Gil J."/>
            <person name="Han R."/>
            <person name="Cavanaugh K."/>
            <person name="Michelmore R."/>
        </authorList>
    </citation>
    <scope>NUCLEOTIDE SEQUENCE [LARGE SCALE GENOMIC DNA]</scope>
    <source>
        <strain evidence="2 3">SF5</strain>
    </source>
</reference>
<comment type="caution">
    <text evidence="2">The sequence shown here is derived from an EMBL/GenBank/DDBJ whole genome shotgun (WGS) entry which is preliminary data.</text>
</comment>
<feature type="transmembrane region" description="Helical" evidence="1">
    <location>
        <begin position="93"/>
        <end position="111"/>
    </location>
</feature>
<sequence>MALLIMPTVTRGRHRLTSHGRILASQSIAPVKHLQLQVIQTIRQLHDQVEVMKACGMPANEASRVNQYHWLLLARLERLQNIKFYRTPQATRSFTRLFILVLPVFYGPYYVFIARENENQATNFAFCLLLSVSTSLLMLGIFNVERTMEDPFAGGGLDGIHVHAIFT</sequence>
<evidence type="ECO:0000313" key="3">
    <source>
        <dbReference type="Proteomes" id="UP000294530"/>
    </source>
</evidence>
<keyword evidence="3" id="KW-1185">Reference proteome</keyword>
<dbReference type="PANTHER" id="PTHR36970">
    <property type="entry name" value="UNNAMED PRODUCT"/>
    <property type="match status" value="1"/>
</dbReference>
<dbReference type="KEGG" id="blac:94350445"/>
<dbReference type="Proteomes" id="UP000294530">
    <property type="component" value="Unassembled WGS sequence"/>
</dbReference>
<dbReference type="OrthoDB" id="536576at2759"/>
<gene>
    <name evidence="2" type="ORF">CCR75_006706</name>
</gene>
<proteinExistence type="predicted"/>
<dbReference type="AlphaFoldDB" id="A0A976FFM8"/>
<dbReference type="PANTHER" id="PTHR36970:SF1">
    <property type="entry name" value="BESTROPHIN HOMOLOG"/>
    <property type="match status" value="1"/>
</dbReference>